<feature type="transmembrane region" description="Helical" evidence="1">
    <location>
        <begin position="67"/>
        <end position="87"/>
    </location>
</feature>
<protein>
    <recommendedName>
        <fullName evidence="2">DUF4064 domain-containing protein</fullName>
    </recommendedName>
</protein>
<dbReference type="InterPro" id="IPR025273">
    <property type="entry name" value="DUF4064"/>
</dbReference>
<keyword evidence="1" id="KW-1133">Transmembrane helix</keyword>
<evidence type="ECO:0000313" key="3">
    <source>
        <dbReference type="EMBL" id="CDQ37936.1"/>
    </source>
</evidence>
<dbReference type="Pfam" id="PF13273">
    <property type="entry name" value="DUF4064"/>
    <property type="match status" value="1"/>
</dbReference>
<evidence type="ECO:0000256" key="1">
    <source>
        <dbReference type="SAM" id="Phobius"/>
    </source>
</evidence>
<keyword evidence="1" id="KW-0812">Transmembrane</keyword>
<dbReference type="OrthoDB" id="2357232at2"/>
<feature type="transmembrane region" description="Helical" evidence="1">
    <location>
        <begin position="99"/>
        <end position="124"/>
    </location>
</feature>
<dbReference type="STRING" id="1462526.BN990_00202"/>
<sequence precursor="true">MKRTAEILLTVIGVIIFSFLLIGSVTLLGSTQNNAQTKELVQEFIKDENITAVNADQVVNFLSNSTLYFVVISLISIGLGVISIILLKRNKAKTAGKVLIITAILSTLFTLFMGLFGGIAYFIAGVMALVRNKR</sequence>
<evidence type="ECO:0000313" key="4">
    <source>
        <dbReference type="Proteomes" id="UP000028875"/>
    </source>
</evidence>
<dbReference type="eggNOG" id="ENOG50331NA">
    <property type="taxonomic scope" value="Bacteria"/>
</dbReference>
<dbReference type="Proteomes" id="UP000028875">
    <property type="component" value="Unassembled WGS sequence"/>
</dbReference>
<gene>
    <name evidence="3" type="ORF">BN990_00202</name>
</gene>
<dbReference type="EMBL" id="CCDP010000001">
    <property type="protein sequence ID" value="CDQ37936.1"/>
    <property type="molecule type" value="Genomic_DNA"/>
</dbReference>
<reference evidence="3 4" key="1">
    <citation type="submission" date="2014-03" db="EMBL/GenBank/DDBJ databases">
        <authorList>
            <person name="Urmite Genomes U."/>
        </authorList>
    </citation>
    <scope>NUCLEOTIDE SEQUENCE [LARGE SCALE GENOMIC DNA]</scope>
    <source>
        <strain evidence="3 4">Vm-5</strain>
    </source>
</reference>
<feature type="transmembrane region" description="Helical" evidence="1">
    <location>
        <begin position="7"/>
        <end position="28"/>
    </location>
</feature>
<keyword evidence="4" id="KW-1185">Reference proteome</keyword>
<feature type="domain" description="DUF4064" evidence="2">
    <location>
        <begin position="2"/>
        <end position="108"/>
    </location>
</feature>
<name>A0A024Q7N6_9BACI</name>
<reference evidence="4" key="2">
    <citation type="submission" date="2014-05" db="EMBL/GenBank/DDBJ databases">
        <title>Draft genome sequence of Virgibacillus massiliensis Vm-5.</title>
        <authorList>
            <person name="Khelaifia S."/>
            <person name="Croce O."/>
            <person name="Lagier J.C."/>
            <person name="Raoult D."/>
        </authorList>
    </citation>
    <scope>NUCLEOTIDE SEQUENCE [LARGE SCALE GENOMIC DNA]</scope>
    <source>
        <strain evidence="4">Vm-5</strain>
    </source>
</reference>
<evidence type="ECO:0000259" key="2">
    <source>
        <dbReference type="Pfam" id="PF13273"/>
    </source>
</evidence>
<comment type="caution">
    <text evidence="3">The sequence shown here is derived from an EMBL/GenBank/DDBJ whole genome shotgun (WGS) entry which is preliminary data.</text>
</comment>
<dbReference type="AlphaFoldDB" id="A0A024Q7N6"/>
<keyword evidence="1" id="KW-0472">Membrane</keyword>
<organism evidence="3 4">
    <name type="scientific">Virgibacillus massiliensis</name>
    <dbReference type="NCBI Taxonomy" id="1462526"/>
    <lineage>
        <taxon>Bacteria</taxon>
        <taxon>Bacillati</taxon>
        <taxon>Bacillota</taxon>
        <taxon>Bacilli</taxon>
        <taxon>Bacillales</taxon>
        <taxon>Bacillaceae</taxon>
        <taxon>Virgibacillus</taxon>
    </lineage>
</organism>
<dbReference type="RefSeq" id="WP_021290188.1">
    <property type="nucleotide sequence ID" value="NZ_BNER01000001.1"/>
</dbReference>
<proteinExistence type="predicted"/>
<accession>A0A024Q7N6</accession>